<evidence type="ECO:0000256" key="9">
    <source>
        <dbReference type="ARBA" id="ARBA00022490"/>
    </source>
</evidence>
<dbReference type="InterPro" id="IPR056179">
    <property type="entry name" value="DHQS_C"/>
</dbReference>
<evidence type="ECO:0000256" key="4">
    <source>
        <dbReference type="ARBA" id="ARBA00004496"/>
    </source>
</evidence>
<proteinExistence type="inferred from homology"/>
<evidence type="ECO:0000256" key="15">
    <source>
        <dbReference type="ARBA" id="ARBA00023141"/>
    </source>
</evidence>
<comment type="similarity">
    <text evidence="6 18">Belongs to the sugar phosphate cyclases superfamily. Dehydroquinate synthase family.</text>
</comment>
<evidence type="ECO:0000256" key="14">
    <source>
        <dbReference type="ARBA" id="ARBA00023027"/>
    </source>
</evidence>
<feature type="binding site" evidence="18">
    <location>
        <position position="199"/>
    </location>
    <ligand>
        <name>Zn(2+)</name>
        <dbReference type="ChEBI" id="CHEBI:29105"/>
    </ligand>
</feature>
<dbReference type="Pfam" id="PF01761">
    <property type="entry name" value="DHQ_synthase"/>
    <property type="match status" value="1"/>
</dbReference>
<sequence length="374" mass="41520">MGGCLSIRIRENVMKCINVKCEGKPAYDIVIESGFGGLSEAFNKLEITGRKLCIVTDSNVGPLYAEQVKNELEKTGNAVFVYTFAAGEENKTLDTVQDVYEYLIENHFDRNDCLVALGGGVVGDLTGFSAATYLRGIKFIQVPTSLLAQVDSSIGGKTGVDFRAYKNMVGAFHQPKLVYMNMSVLKSLSKRLFNSGFGEIIKHGLIKDKEYYNWLKDNADRIKALDPDALEHMIYVSCNIKREVVENDPKEKGERALLNFGHTLGHAIEKEMNFSLYHGECVVLGMIAALNICVELGTITANERDDALKTFALYEFPDHVTGIKIDDVVAVSKNDKKMDAGKVKFILLKSVGDAYIDRDITDDQMRRALEGVIR</sequence>
<dbReference type="GO" id="GO:0005737">
    <property type="term" value="C:cytoplasm"/>
    <property type="evidence" value="ECO:0007669"/>
    <property type="project" value="UniProtKB-SubCell"/>
</dbReference>
<feature type="binding site" evidence="18">
    <location>
        <position position="166"/>
    </location>
    <ligand>
        <name>NAD(+)</name>
        <dbReference type="ChEBI" id="CHEBI:57540"/>
    </ligand>
</feature>
<dbReference type="GO" id="GO:0009073">
    <property type="term" value="P:aromatic amino acid family biosynthetic process"/>
    <property type="evidence" value="ECO:0007669"/>
    <property type="project" value="UniProtKB-KW"/>
</dbReference>
<comment type="pathway">
    <text evidence="5 18">Metabolic intermediate biosynthesis; chorismate biosynthesis; chorismate from D-erythrose 4-phosphate and phosphoenolpyruvate: step 2/7.</text>
</comment>
<evidence type="ECO:0000256" key="5">
    <source>
        <dbReference type="ARBA" id="ARBA00004661"/>
    </source>
</evidence>
<dbReference type="EMBL" id="QSHM01000007">
    <property type="protein sequence ID" value="RHC13159.1"/>
    <property type="molecule type" value="Genomic_DNA"/>
</dbReference>
<evidence type="ECO:0000256" key="12">
    <source>
        <dbReference type="ARBA" id="ARBA00022741"/>
    </source>
</evidence>
<dbReference type="GO" id="GO:0009423">
    <property type="term" value="P:chorismate biosynthetic process"/>
    <property type="evidence" value="ECO:0007669"/>
    <property type="project" value="UniProtKB-UniRule"/>
</dbReference>
<dbReference type="SUPFAM" id="SSF56796">
    <property type="entry name" value="Dehydroquinate synthase-like"/>
    <property type="match status" value="1"/>
</dbReference>
<evidence type="ECO:0000256" key="11">
    <source>
        <dbReference type="ARBA" id="ARBA00022723"/>
    </source>
</evidence>
<reference evidence="21 22" key="1">
    <citation type="submission" date="2018-08" db="EMBL/GenBank/DDBJ databases">
        <title>A genome reference for cultivated species of the human gut microbiota.</title>
        <authorList>
            <person name="Zou Y."/>
            <person name="Xue W."/>
            <person name="Luo G."/>
        </authorList>
    </citation>
    <scope>NUCLEOTIDE SEQUENCE [LARGE SCALE GENOMIC DNA]</scope>
    <source>
        <strain evidence="21 22">AM37-3BH</strain>
    </source>
</reference>
<dbReference type="EC" id="4.2.3.4" evidence="7 18"/>
<dbReference type="GO" id="GO:0003856">
    <property type="term" value="F:3-dehydroquinate synthase activity"/>
    <property type="evidence" value="ECO:0007669"/>
    <property type="project" value="UniProtKB-UniRule"/>
</dbReference>
<feature type="domain" description="3-dehydroquinate synthase C-terminal" evidence="20">
    <location>
        <begin position="196"/>
        <end position="338"/>
    </location>
</feature>
<dbReference type="InterPro" id="IPR030960">
    <property type="entry name" value="DHQS/DOIS_N"/>
</dbReference>
<dbReference type="PIRSF" id="PIRSF001455">
    <property type="entry name" value="DHQ_synth"/>
    <property type="match status" value="1"/>
</dbReference>
<evidence type="ECO:0000259" key="20">
    <source>
        <dbReference type="Pfam" id="PF24621"/>
    </source>
</evidence>
<evidence type="ECO:0000256" key="6">
    <source>
        <dbReference type="ARBA" id="ARBA00005412"/>
    </source>
</evidence>
<evidence type="ECO:0000256" key="1">
    <source>
        <dbReference type="ARBA" id="ARBA00001393"/>
    </source>
</evidence>
<feature type="binding site" evidence="18">
    <location>
        <begin position="120"/>
        <end position="124"/>
    </location>
    <ligand>
        <name>NAD(+)</name>
        <dbReference type="ChEBI" id="CHEBI:57540"/>
    </ligand>
</feature>
<dbReference type="PANTHER" id="PTHR43622">
    <property type="entry name" value="3-DEHYDROQUINATE SYNTHASE"/>
    <property type="match status" value="1"/>
</dbReference>
<feature type="binding site" evidence="18">
    <location>
        <begin position="144"/>
        <end position="145"/>
    </location>
    <ligand>
        <name>NAD(+)</name>
        <dbReference type="ChEBI" id="CHEBI:57540"/>
    </ligand>
</feature>
<accession>A0A413YVT7</accession>
<keyword evidence="17 18" id="KW-0170">Cobalt</keyword>
<evidence type="ECO:0000256" key="3">
    <source>
        <dbReference type="ARBA" id="ARBA00001947"/>
    </source>
</evidence>
<dbReference type="GO" id="GO:0008652">
    <property type="term" value="P:amino acid biosynthetic process"/>
    <property type="evidence" value="ECO:0007669"/>
    <property type="project" value="UniProtKB-KW"/>
</dbReference>
<dbReference type="GO" id="GO:0046872">
    <property type="term" value="F:metal ion binding"/>
    <property type="evidence" value="ECO:0007669"/>
    <property type="project" value="UniProtKB-KW"/>
</dbReference>
<keyword evidence="9 18" id="KW-0963">Cytoplasm</keyword>
<keyword evidence="12 18" id="KW-0547">Nucleotide-binding</keyword>
<gene>
    <name evidence="18 21" type="primary">aroB</name>
    <name evidence="21" type="ORF">DW858_07440</name>
</gene>
<dbReference type="AlphaFoldDB" id="A0A413YVT7"/>
<keyword evidence="13 18" id="KW-0862">Zinc</keyword>
<keyword evidence="16 18" id="KW-0456">Lyase</keyword>
<comment type="cofactor">
    <cofactor evidence="18">
        <name>Co(2+)</name>
        <dbReference type="ChEBI" id="CHEBI:48828"/>
    </cofactor>
    <cofactor evidence="18">
        <name>Zn(2+)</name>
        <dbReference type="ChEBI" id="CHEBI:29105"/>
    </cofactor>
    <text evidence="18">Binds 1 divalent metal cation per subunit. Can use either Co(2+) or Zn(2+).</text>
</comment>
<comment type="catalytic activity">
    <reaction evidence="1 18">
        <text>7-phospho-2-dehydro-3-deoxy-D-arabino-heptonate = 3-dehydroquinate + phosphate</text>
        <dbReference type="Rhea" id="RHEA:21968"/>
        <dbReference type="ChEBI" id="CHEBI:32364"/>
        <dbReference type="ChEBI" id="CHEBI:43474"/>
        <dbReference type="ChEBI" id="CHEBI:58394"/>
        <dbReference type="EC" id="4.2.3.4"/>
    </reaction>
</comment>
<evidence type="ECO:0000256" key="7">
    <source>
        <dbReference type="ARBA" id="ARBA00013031"/>
    </source>
</evidence>
<dbReference type="HAMAP" id="MF_00110">
    <property type="entry name" value="DHQ_synthase"/>
    <property type="match status" value="1"/>
</dbReference>
<evidence type="ECO:0000259" key="19">
    <source>
        <dbReference type="Pfam" id="PF01761"/>
    </source>
</evidence>
<dbReference type="Gene3D" id="1.20.1090.10">
    <property type="entry name" value="Dehydroquinate synthase-like - alpha domain"/>
    <property type="match status" value="1"/>
</dbReference>
<evidence type="ECO:0000256" key="16">
    <source>
        <dbReference type="ARBA" id="ARBA00023239"/>
    </source>
</evidence>
<dbReference type="FunFam" id="3.40.50.1970:FF:000007">
    <property type="entry name" value="Pentafunctional AROM polypeptide"/>
    <property type="match status" value="1"/>
</dbReference>
<comment type="function">
    <text evidence="18">Catalyzes the conversion of 3-deoxy-D-arabino-heptulosonate 7-phosphate (DAHP) to dehydroquinate (DHQ).</text>
</comment>
<comment type="cofactor">
    <cofactor evidence="3">
        <name>Zn(2+)</name>
        <dbReference type="ChEBI" id="CHEBI:29105"/>
    </cofactor>
</comment>
<dbReference type="UniPathway" id="UPA00053">
    <property type="reaction ID" value="UER00085"/>
</dbReference>
<dbReference type="InterPro" id="IPR030963">
    <property type="entry name" value="DHQ_synth_fam"/>
</dbReference>
<dbReference type="Pfam" id="PF24621">
    <property type="entry name" value="DHQS_C"/>
    <property type="match status" value="1"/>
</dbReference>
<keyword evidence="15 18" id="KW-0057">Aromatic amino acid biosynthesis</keyword>
<comment type="cofactor">
    <cofactor evidence="2 18">
        <name>NAD(+)</name>
        <dbReference type="ChEBI" id="CHEBI:57540"/>
    </cofactor>
</comment>
<dbReference type="PANTHER" id="PTHR43622:SF7">
    <property type="entry name" value="3-DEHYDROQUINATE SYNTHASE, CHLOROPLASTIC"/>
    <property type="match status" value="1"/>
</dbReference>
<protein>
    <recommendedName>
        <fullName evidence="8 18">3-dehydroquinate synthase</fullName>
        <shortName evidence="18">DHQS</shortName>
        <ecNumber evidence="7 18">4.2.3.4</ecNumber>
    </recommendedName>
</protein>
<evidence type="ECO:0000256" key="13">
    <source>
        <dbReference type="ARBA" id="ARBA00022833"/>
    </source>
</evidence>
<evidence type="ECO:0000313" key="21">
    <source>
        <dbReference type="EMBL" id="RHC13159.1"/>
    </source>
</evidence>
<feature type="binding site" evidence="18">
    <location>
        <position position="278"/>
    </location>
    <ligand>
        <name>Zn(2+)</name>
        <dbReference type="ChEBI" id="CHEBI:29105"/>
    </ligand>
</feature>
<dbReference type="NCBIfam" id="TIGR01357">
    <property type="entry name" value="aroB"/>
    <property type="match status" value="1"/>
</dbReference>
<evidence type="ECO:0000256" key="2">
    <source>
        <dbReference type="ARBA" id="ARBA00001911"/>
    </source>
</evidence>
<dbReference type="GO" id="GO:0000166">
    <property type="term" value="F:nucleotide binding"/>
    <property type="evidence" value="ECO:0007669"/>
    <property type="project" value="UniProtKB-KW"/>
</dbReference>
<evidence type="ECO:0000256" key="17">
    <source>
        <dbReference type="ARBA" id="ARBA00023285"/>
    </source>
</evidence>
<comment type="caution">
    <text evidence="21">The sequence shown here is derived from an EMBL/GenBank/DDBJ whole genome shotgun (WGS) entry which is preliminary data.</text>
</comment>
<evidence type="ECO:0000256" key="8">
    <source>
        <dbReference type="ARBA" id="ARBA00017684"/>
    </source>
</evidence>
<comment type="subcellular location">
    <subcellularLocation>
        <location evidence="4 18">Cytoplasm</location>
    </subcellularLocation>
</comment>
<keyword evidence="14 18" id="KW-0520">NAD</keyword>
<dbReference type="Gene3D" id="3.40.50.1970">
    <property type="match status" value="1"/>
</dbReference>
<name>A0A413YVT7_9FIRM</name>
<dbReference type="InterPro" id="IPR050071">
    <property type="entry name" value="Dehydroquinate_synthase"/>
</dbReference>
<evidence type="ECO:0000313" key="22">
    <source>
        <dbReference type="Proteomes" id="UP000285844"/>
    </source>
</evidence>
<keyword evidence="11 18" id="KW-0479">Metal-binding</keyword>
<dbReference type="InterPro" id="IPR016037">
    <property type="entry name" value="DHQ_synth_AroB"/>
</dbReference>
<evidence type="ECO:0000256" key="18">
    <source>
        <dbReference type="HAMAP-Rule" id="MF_00110"/>
    </source>
</evidence>
<feature type="domain" description="3-dehydroquinate synthase N-terminal" evidence="19">
    <location>
        <begin position="83"/>
        <end position="194"/>
    </location>
</feature>
<comment type="caution">
    <text evidence="18">Lacks conserved residue(s) required for the propagation of feature annotation.</text>
</comment>
<keyword evidence="10 18" id="KW-0028">Amino-acid biosynthesis</keyword>
<evidence type="ECO:0000256" key="10">
    <source>
        <dbReference type="ARBA" id="ARBA00022605"/>
    </source>
</evidence>
<dbReference type="CDD" id="cd08195">
    <property type="entry name" value="DHQS"/>
    <property type="match status" value="1"/>
</dbReference>
<feature type="binding site" evidence="18">
    <location>
        <position position="157"/>
    </location>
    <ligand>
        <name>NAD(+)</name>
        <dbReference type="ChEBI" id="CHEBI:57540"/>
    </ligand>
</feature>
<feature type="binding site" evidence="18">
    <location>
        <position position="262"/>
    </location>
    <ligand>
        <name>Zn(2+)</name>
        <dbReference type="ChEBI" id="CHEBI:29105"/>
    </ligand>
</feature>
<dbReference type="Proteomes" id="UP000285844">
    <property type="component" value="Unassembled WGS sequence"/>
</dbReference>
<organism evidence="21 22">
    <name type="scientific">Lachnospira eligens</name>
    <dbReference type="NCBI Taxonomy" id="39485"/>
    <lineage>
        <taxon>Bacteria</taxon>
        <taxon>Bacillati</taxon>
        <taxon>Bacillota</taxon>
        <taxon>Clostridia</taxon>
        <taxon>Lachnospirales</taxon>
        <taxon>Lachnospiraceae</taxon>
        <taxon>Lachnospira</taxon>
    </lineage>
</organism>